<feature type="region of interest" description="Disordered" evidence="1">
    <location>
        <begin position="86"/>
        <end position="110"/>
    </location>
</feature>
<proteinExistence type="predicted"/>
<reference evidence="3" key="1">
    <citation type="submission" date="2022-11" db="UniProtKB">
        <authorList>
            <consortium name="WormBaseParasite"/>
        </authorList>
    </citation>
    <scope>IDENTIFICATION</scope>
</reference>
<name>A0A914PT46_9BILA</name>
<accession>A0A914PT46</accession>
<organism evidence="2 3">
    <name type="scientific">Panagrolaimus davidi</name>
    <dbReference type="NCBI Taxonomy" id="227884"/>
    <lineage>
        <taxon>Eukaryota</taxon>
        <taxon>Metazoa</taxon>
        <taxon>Ecdysozoa</taxon>
        <taxon>Nematoda</taxon>
        <taxon>Chromadorea</taxon>
        <taxon>Rhabditida</taxon>
        <taxon>Tylenchina</taxon>
        <taxon>Panagrolaimomorpha</taxon>
        <taxon>Panagrolaimoidea</taxon>
        <taxon>Panagrolaimidae</taxon>
        <taxon>Panagrolaimus</taxon>
    </lineage>
</organism>
<dbReference type="Proteomes" id="UP000887578">
    <property type="component" value="Unplaced"/>
</dbReference>
<dbReference type="AlphaFoldDB" id="A0A914PT46"/>
<evidence type="ECO:0000256" key="1">
    <source>
        <dbReference type="SAM" id="MobiDB-lite"/>
    </source>
</evidence>
<dbReference type="Gene3D" id="1.10.287.70">
    <property type="match status" value="1"/>
</dbReference>
<evidence type="ECO:0000313" key="2">
    <source>
        <dbReference type="Proteomes" id="UP000887578"/>
    </source>
</evidence>
<dbReference type="WBParaSite" id="PDA_v2.g21350.t1">
    <property type="protein sequence ID" value="PDA_v2.g21350.t1"/>
    <property type="gene ID" value="PDA_v2.g21350"/>
</dbReference>
<sequence>MLQKNQTFARLPQPQKRSETILPRVKRKAAMLRSRRCVVIALRKLAETAKCERNSLTKNLMLELDECYEEDIKDLISKAKEDAASELSSSSKHLVPTLPPSTPKETVPEEEEEEEVEWIYWSMTDAILFCFTVITTIGKFYIKGKKFVPAMQGHNF</sequence>
<keyword evidence="2" id="KW-1185">Reference proteome</keyword>
<evidence type="ECO:0000313" key="3">
    <source>
        <dbReference type="WBParaSite" id="PDA_v2.g21350.t1"/>
    </source>
</evidence>
<protein>
    <submittedName>
        <fullName evidence="3">Uncharacterized protein</fullName>
    </submittedName>
</protein>